<dbReference type="InterPro" id="IPR014325">
    <property type="entry name" value="RNA_pol_sigma-E_actinobac"/>
</dbReference>
<evidence type="ECO:0000259" key="6">
    <source>
        <dbReference type="Pfam" id="PF04542"/>
    </source>
</evidence>
<keyword evidence="2" id="KW-0805">Transcription regulation</keyword>
<dbReference type="AlphaFoldDB" id="I0H5F7"/>
<evidence type="ECO:0000256" key="5">
    <source>
        <dbReference type="ARBA" id="ARBA00023163"/>
    </source>
</evidence>
<dbReference type="PANTHER" id="PTHR43133">
    <property type="entry name" value="RNA POLYMERASE ECF-TYPE SIGMA FACTO"/>
    <property type="match status" value="1"/>
</dbReference>
<dbReference type="HOGENOM" id="CLU_047691_15_4_11"/>
<dbReference type="RefSeq" id="WP_014443139.1">
    <property type="nucleotide sequence ID" value="NC_017093.1"/>
</dbReference>
<keyword evidence="5" id="KW-0804">Transcription</keyword>
<dbReference type="InterPro" id="IPR013325">
    <property type="entry name" value="RNA_pol_sigma_r2"/>
</dbReference>
<dbReference type="Gene3D" id="1.10.10.10">
    <property type="entry name" value="Winged helix-like DNA-binding domain superfamily/Winged helix DNA-binding domain"/>
    <property type="match status" value="1"/>
</dbReference>
<dbReference type="SUPFAM" id="SSF88946">
    <property type="entry name" value="Sigma2 domain of RNA polymerase sigma factors"/>
    <property type="match status" value="1"/>
</dbReference>
<dbReference type="eggNOG" id="COG1595">
    <property type="taxonomic scope" value="Bacteria"/>
</dbReference>
<dbReference type="NCBIfam" id="TIGR02937">
    <property type="entry name" value="sigma70-ECF"/>
    <property type="match status" value="1"/>
</dbReference>
<proteinExistence type="inferred from homology"/>
<name>I0H5F7_ACTM4</name>
<dbReference type="InterPro" id="IPR013324">
    <property type="entry name" value="RNA_pol_sigma_r3/r4-like"/>
</dbReference>
<dbReference type="STRING" id="512565.AMIS_30240"/>
<dbReference type="InterPro" id="IPR007627">
    <property type="entry name" value="RNA_pol_sigma70_r2"/>
</dbReference>
<dbReference type="NCBIfam" id="TIGR02983">
    <property type="entry name" value="SigE-fam_strep"/>
    <property type="match status" value="1"/>
</dbReference>
<dbReference type="OrthoDB" id="3692620at2"/>
<feature type="domain" description="RNA polymerase sigma factor 70 region 4 type 2" evidence="7">
    <location>
        <begin position="97"/>
        <end position="149"/>
    </location>
</feature>
<dbReference type="GO" id="GO:0003677">
    <property type="term" value="F:DNA binding"/>
    <property type="evidence" value="ECO:0007669"/>
    <property type="project" value="UniProtKB-KW"/>
</dbReference>
<evidence type="ECO:0000313" key="8">
    <source>
        <dbReference type="EMBL" id="BAL88244.1"/>
    </source>
</evidence>
<keyword evidence="9" id="KW-1185">Reference proteome</keyword>
<keyword evidence="3" id="KW-0731">Sigma factor</keyword>
<feature type="domain" description="RNA polymerase sigma-70 region 2" evidence="6">
    <location>
        <begin position="10"/>
        <end position="72"/>
    </location>
</feature>
<dbReference type="InterPro" id="IPR039425">
    <property type="entry name" value="RNA_pol_sigma-70-like"/>
</dbReference>
<accession>I0H5F7</accession>
<protein>
    <submittedName>
        <fullName evidence="8">Putative RNA polymerase ECF-subfamily sigma factor</fullName>
    </submittedName>
</protein>
<dbReference type="GO" id="GO:0006352">
    <property type="term" value="P:DNA-templated transcription initiation"/>
    <property type="evidence" value="ECO:0007669"/>
    <property type="project" value="InterPro"/>
</dbReference>
<dbReference type="PANTHER" id="PTHR43133:SF50">
    <property type="entry name" value="ECF RNA POLYMERASE SIGMA FACTOR SIGM"/>
    <property type="match status" value="1"/>
</dbReference>
<dbReference type="GO" id="GO:0016987">
    <property type="term" value="F:sigma factor activity"/>
    <property type="evidence" value="ECO:0007669"/>
    <property type="project" value="UniProtKB-KW"/>
</dbReference>
<evidence type="ECO:0000256" key="3">
    <source>
        <dbReference type="ARBA" id="ARBA00023082"/>
    </source>
</evidence>
<comment type="similarity">
    <text evidence="1">Belongs to the sigma-70 factor family. ECF subfamily.</text>
</comment>
<dbReference type="SUPFAM" id="SSF88659">
    <property type="entry name" value="Sigma3 and sigma4 domains of RNA polymerase sigma factors"/>
    <property type="match status" value="1"/>
</dbReference>
<dbReference type="InterPro" id="IPR014284">
    <property type="entry name" value="RNA_pol_sigma-70_dom"/>
</dbReference>
<dbReference type="KEGG" id="ams:AMIS_30240"/>
<sequence length="164" mass="18632">MQFEEFAAARLPALLRYAVLLSGDREQASDLVQDVLTKALLKWRRIGALEEPYAYVRTMLTNEYLSFLRRRRVPTVPLGWATPDPAAAERAPDRPDEEVWRLLSGLPRQQRAVIVLRYYEGLSDPEIAEVLKCRPTTVRAYASRALATLRVELSPTTVPPVEVL</sequence>
<dbReference type="InterPro" id="IPR036388">
    <property type="entry name" value="WH-like_DNA-bd_sf"/>
</dbReference>
<evidence type="ECO:0000256" key="2">
    <source>
        <dbReference type="ARBA" id="ARBA00023015"/>
    </source>
</evidence>
<gene>
    <name evidence="8" type="ordered locus">AMIS_30240</name>
</gene>
<reference evidence="8 9" key="1">
    <citation type="submission" date="2012-02" db="EMBL/GenBank/DDBJ databases">
        <title>Complete genome sequence of Actinoplanes missouriensis 431 (= NBRC 102363).</title>
        <authorList>
            <person name="Ohnishi Y."/>
            <person name="Ishikawa J."/>
            <person name="Sekine M."/>
            <person name="Hosoyama A."/>
            <person name="Harada T."/>
            <person name="Narita H."/>
            <person name="Hata T."/>
            <person name="Konno Y."/>
            <person name="Tutikane K."/>
            <person name="Fujita N."/>
            <person name="Horinouchi S."/>
            <person name="Hayakawa M."/>
        </authorList>
    </citation>
    <scope>NUCLEOTIDE SEQUENCE [LARGE SCALE GENOMIC DNA]</scope>
    <source>
        <strain evidence="9">ATCC 14538 / DSM 43046 / CBS 188.64 / JCM 3121 / NBRC 102363 / NCIMB 12654 / NRRL B-3342 / UNCC 431</strain>
    </source>
</reference>
<dbReference type="CDD" id="cd06171">
    <property type="entry name" value="Sigma70_r4"/>
    <property type="match status" value="1"/>
</dbReference>
<organism evidence="8 9">
    <name type="scientific">Actinoplanes missouriensis (strain ATCC 14538 / DSM 43046 / CBS 188.64 / JCM 3121 / NBRC 102363 / NCIMB 12654 / NRRL B-3342 / UNCC 431)</name>
    <dbReference type="NCBI Taxonomy" id="512565"/>
    <lineage>
        <taxon>Bacteria</taxon>
        <taxon>Bacillati</taxon>
        <taxon>Actinomycetota</taxon>
        <taxon>Actinomycetes</taxon>
        <taxon>Micromonosporales</taxon>
        <taxon>Micromonosporaceae</taxon>
        <taxon>Actinoplanes</taxon>
    </lineage>
</organism>
<dbReference type="Proteomes" id="UP000007882">
    <property type="component" value="Chromosome"/>
</dbReference>
<dbReference type="PATRIC" id="fig|512565.3.peg.3024"/>
<evidence type="ECO:0000256" key="4">
    <source>
        <dbReference type="ARBA" id="ARBA00023125"/>
    </source>
</evidence>
<evidence type="ECO:0000256" key="1">
    <source>
        <dbReference type="ARBA" id="ARBA00010641"/>
    </source>
</evidence>
<dbReference type="Gene3D" id="1.10.1740.10">
    <property type="match status" value="1"/>
</dbReference>
<dbReference type="InterPro" id="IPR013249">
    <property type="entry name" value="RNA_pol_sigma70_r4_t2"/>
</dbReference>
<evidence type="ECO:0000313" key="9">
    <source>
        <dbReference type="Proteomes" id="UP000007882"/>
    </source>
</evidence>
<dbReference type="Pfam" id="PF08281">
    <property type="entry name" value="Sigma70_r4_2"/>
    <property type="match status" value="1"/>
</dbReference>
<dbReference type="EMBL" id="AP012319">
    <property type="protein sequence ID" value="BAL88244.1"/>
    <property type="molecule type" value="Genomic_DNA"/>
</dbReference>
<evidence type="ECO:0000259" key="7">
    <source>
        <dbReference type="Pfam" id="PF08281"/>
    </source>
</evidence>
<dbReference type="Pfam" id="PF04542">
    <property type="entry name" value="Sigma70_r2"/>
    <property type="match status" value="1"/>
</dbReference>
<keyword evidence="4" id="KW-0238">DNA-binding</keyword>